<dbReference type="AlphaFoldDB" id="A0AA44Q8U6"/>
<dbReference type="Proteomes" id="UP000226357">
    <property type="component" value="Unassembled WGS sequence"/>
</dbReference>
<evidence type="ECO:0000313" key="2">
    <source>
        <dbReference type="Proteomes" id="UP000226357"/>
    </source>
</evidence>
<name>A0AA44Q8U6_BACCE</name>
<organism evidence="1 2">
    <name type="scientific">Bacillus cereus</name>
    <dbReference type="NCBI Taxonomy" id="1396"/>
    <lineage>
        <taxon>Bacteria</taxon>
        <taxon>Bacillati</taxon>
        <taxon>Bacillota</taxon>
        <taxon>Bacilli</taxon>
        <taxon>Bacillales</taxon>
        <taxon>Bacillaceae</taxon>
        <taxon>Bacillus</taxon>
        <taxon>Bacillus cereus group</taxon>
    </lineage>
</organism>
<protein>
    <submittedName>
        <fullName evidence="1">Uncharacterized protein</fullName>
    </submittedName>
</protein>
<dbReference type="EMBL" id="NVBO01000170">
    <property type="protein sequence ID" value="PFR98840.1"/>
    <property type="molecule type" value="Genomic_DNA"/>
</dbReference>
<proteinExistence type="predicted"/>
<dbReference type="NCBIfam" id="NF041643">
    <property type="entry name" value="EAxFAS_anti"/>
    <property type="match status" value="1"/>
</dbReference>
<accession>A0AA44Q8U6</accession>
<reference evidence="1 2" key="1">
    <citation type="submission" date="2017-09" db="EMBL/GenBank/DDBJ databases">
        <title>Large-scale bioinformatics analysis of Bacillus genomes uncovers conserved roles of natural products in bacterial physiology.</title>
        <authorList>
            <consortium name="Agbiome Team Llc"/>
            <person name="Bleich R.M."/>
            <person name="Grubbs K.J."/>
            <person name="Santa Maria K.C."/>
            <person name="Allen S.E."/>
            <person name="Farag S."/>
            <person name="Shank E.A."/>
            <person name="Bowers A."/>
        </authorList>
    </citation>
    <scope>NUCLEOTIDE SEQUENCE [LARGE SCALE GENOMIC DNA]</scope>
    <source>
        <strain evidence="1 2">AFS067272</strain>
    </source>
</reference>
<evidence type="ECO:0000313" key="1">
    <source>
        <dbReference type="EMBL" id="PFR98840.1"/>
    </source>
</evidence>
<feature type="non-terminal residue" evidence="1">
    <location>
        <position position="1"/>
    </location>
</feature>
<sequence>VYLPPNLFRKAEAAHSESQAARAPDREALFASSEGAKRPEILAAGAGLCFHLILRWEYYCPLMRD</sequence>
<comment type="caution">
    <text evidence="1">The sequence shown here is derived from an EMBL/GenBank/DDBJ whole genome shotgun (WGS) entry which is preliminary data.</text>
</comment>
<gene>
    <name evidence="1" type="ORF">COK38_17910</name>
</gene>